<comment type="caution">
    <text evidence="1">The sequence shown here is derived from an EMBL/GenBank/DDBJ whole genome shotgun (WGS) entry which is preliminary data.</text>
</comment>
<proteinExistence type="predicted"/>
<name>A0A9P4NNU5_9PEZI</name>
<evidence type="ECO:0000313" key="1">
    <source>
        <dbReference type="EMBL" id="KAF2428937.1"/>
    </source>
</evidence>
<reference evidence="1" key="1">
    <citation type="journal article" date="2020" name="Stud. Mycol.">
        <title>101 Dothideomycetes genomes: a test case for predicting lifestyles and emergence of pathogens.</title>
        <authorList>
            <person name="Haridas S."/>
            <person name="Albert R."/>
            <person name="Binder M."/>
            <person name="Bloem J."/>
            <person name="Labutti K."/>
            <person name="Salamov A."/>
            <person name="Andreopoulos B."/>
            <person name="Baker S."/>
            <person name="Barry K."/>
            <person name="Bills G."/>
            <person name="Bluhm B."/>
            <person name="Cannon C."/>
            <person name="Castanera R."/>
            <person name="Culley D."/>
            <person name="Daum C."/>
            <person name="Ezra D."/>
            <person name="Gonzalez J."/>
            <person name="Henrissat B."/>
            <person name="Kuo A."/>
            <person name="Liang C."/>
            <person name="Lipzen A."/>
            <person name="Lutzoni F."/>
            <person name="Magnuson J."/>
            <person name="Mondo S."/>
            <person name="Nolan M."/>
            <person name="Ohm R."/>
            <person name="Pangilinan J."/>
            <person name="Park H.-J."/>
            <person name="Ramirez L."/>
            <person name="Alfaro M."/>
            <person name="Sun H."/>
            <person name="Tritt A."/>
            <person name="Yoshinaga Y."/>
            <person name="Zwiers L.-H."/>
            <person name="Turgeon B."/>
            <person name="Goodwin S."/>
            <person name="Spatafora J."/>
            <person name="Crous P."/>
            <person name="Grigoriev I."/>
        </authorList>
    </citation>
    <scope>NUCLEOTIDE SEQUENCE</scope>
    <source>
        <strain evidence="1">CBS 130266</strain>
    </source>
</reference>
<dbReference type="PANTHER" id="PTHR24148:SF77">
    <property type="entry name" value="HETEROKARYON INCOMPATIBILITY DOMAIN-CONTAINING PROTEIN"/>
    <property type="match status" value="1"/>
</dbReference>
<dbReference type="EMBL" id="MU007051">
    <property type="protein sequence ID" value="KAF2428937.1"/>
    <property type="molecule type" value="Genomic_DNA"/>
</dbReference>
<gene>
    <name evidence="1" type="ORF">EJ08DRAFT_662110</name>
</gene>
<evidence type="ECO:0000313" key="2">
    <source>
        <dbReference type="Proteomes" id="UP000800235"/>
    </source>
</evidence>
<protein>
    <submittedName>
        <fullName evidence="1">Uncharacterized protein</fullName>
    </submittedName>
</protein>
<sequence length="339" mass="38062">MAASQAQDDHDHVYAFIGLAPFLLKHMRVDYSQSVEKTFAAMMKALVREAKNVDTFGYLPANADLSKSRLILPSWVPNWTVRIARTPLLCYSNLFEASGRGYGVPWVDKCKHYDPPTSEWNELVIAGKVIDQVAYKLKPYSLYQVTSSLEVDPYHKTASLPWQMPTLQRFVDELMDLGFPNRSHVSLNALLRTLFMDGVQWGAISALTSGKPLYRTTPAVEGLPHHERIKDVITELVQSPDANLDELPHGATPQLLHELCNVQYQRRVVVCEKGKFAMAPDCAEKGDKICIIYGSRVPLVLRTRSDGNYTMVGECFYDGAMYGDMADPVDENAVLFKVV</sequence>
<dbReference type="Pfam" id="PF26639">
    <property type="entry name" value="Het-6_barrel"/>
    <property type="match status" value="1"/>
</dbReference>
<organism evidence="1 2">
    <name type="scientific">Tothia fuscella</name>
    <dbReference type="NCBI Taxonomy" id="1048955"/>
    <lineage>
        <taxon>Eukaryota</taxon>
        <taxon>Fungi</taxon>
        <taxon>Dikarya</taxon>
        <taxon>Ascomycota</taxon>
        <taxon>Pezizomycotina</taxon>
        <taxon>Dothideomycetes</taxon>
        <taxon>Pleosporomycetidae</taxon>
        <taxon>Venturiales</taxon>
        <taxon>Cylindrosympodiaceae</taxon>
        <taxon>Tothia</taxon>
    </lineage>
</organism>
<dbReference type="OrthoDB" id="5386682at2759"/>
<keyword evidence="2" id="KW-1185">Reference proteome</keyword>
<dbReference type="AlphaFoldDB" id="A0A9P4NNU5"/>
<dbReference type="InterPro" id="IPR052895">
    <property type="entry name" value="HetReg/Transcr_Mod"/>
</dbReference>
<dbReference type="Proteomes" id="UP000800235">
    <property type="component" value="Unassembled WGS sequence"/>
</dbReference>
<accession>A0A9P4NNU5</accession>
<dbReference type="PANTHER" id="PTHR24148">
    <property type="entry name" value="ANKYRIN REPEAT DOMAIN-CONTAINING PROTEIN 39 HOMOLOG-RELATED"/>
    <property type="match status" value="1"/>
</dbReference>